<dbReference type="Proteomes" id="UP000738359">
    <property type="component" value="Unassembled WGS sequence"/>
</dbReference>
<feature type="chain" id="PRO_5040378353" evidence="1">
    <location>
        <begin position="21"/>
        <end position="117"/>
    </location>
</feature>
<organism evidence="2 3">
    <name type="scientific">Mortierella alpina</name>
    <name type="common">Oleaginous fungus</name>
    <name type="synonym">Mortierella renispora</name>
    <dbReference type="NCBI Taxonomy" id="64518"/>
    <lineage>
        <taxon>Eukaryota</taxon>
        <taxon>Fungi</taxon>
        <taxon>Fungi incertae sedis</taxon>
        <taxon>Mucoromycota</taxon>
        <taxon>Mortierellomycotina</taxon>
        <taxon>Mortierellomycetes</taxon>
        <taxon>Mortierellales</taxon>
        <taxon>Mortierellaceae</taxon>
        <taxon>Mortierella</taxon>
    </lineage>
</organism>
<name>A0A9P6ITY4_MORAP</name>
<dbReference type="OrthoDB" id="2392449at2759"/>
<gene>
    <name evidence="2" type="ORF">BGZ70_002566</name>
</gene>
<protein>
    <submittedName>
        <fullName evidence="2">Uncharacterized protein</fullName>
    </submittedName>
</protein>
<comment type="caution">
    <text evidence="2">The sequence shown here is derived from an EMBL/GenBank/DDBJ whole genome shotgun (WGS) entry which is preliminary data.</text>
</comment>
<proteinExistence type="predicted"/>
<sequence>RKMLKFIVLFVALCASIVLANPDFYVDLENNSGRRVTIEVPNHPAVRNCYCLSKTQTNKIDGRAGGGDVKLFSTLNCSGNYASGNKLTSNAQWVNSVSVGASGIPSVNFGKKCNWFA</sequence>
<feature type="signal peptide" evidence="1">
    <location>
        <begin position="1"/>
        <end position="20"/>
    </location>
</feature>
<keyword evidence="1" id="KW-0732">Signal</keyword>
<evidence type="ECO:0000313" key="2">
    <source>
        <dbReference type="EMBL" id="KAF9947683.1"/>
    </source>
</evidence>
<feature type="non-terminal residue" evidence="2">
    <location>
        <position position="1"/>
    </location>
</feature>
<accession>A0A9P6ITY4</accession>
<evidence type="ECO:0000313" key="3">
    <source>
        <dbReference type="Proteomes" id="UP000738359"/>
    </source>
</evidence>
<reference evidence="2" key="1">
    <citation type="journal article" date="2020" name="Fungal Divers.">
        <title>Resolving the Mortierellaceae phylogeny through synthesis of multi-gene phylogenetics and phylogenomics.</title>
        <authorList>
            <person name="Vandepol N."/>
            <person name="Liber J."/>
            <person name="Desiro A."/>
            <person name="Na H."/>
            <person name="Kennedy M."/>
            <person name="Barry K."/>
            <person name="Grigoriev I.V."/>
            <person name="Miller A.N."/>
            <person name="O'Donnell K."/>
            <person name="Stajich J.E."/>
            <person name="Bonito G."/>
        </authorList>
    </citation>
    <scope>NUCLEOTIDE SEQUENCE</scope>
    <source>
        <strain evidence="2">CK1249</strain>
    </source>
</reference>
<dbReference type="AlphaFoldDB" id="A0A9P6ITY4"/>
<keyword evidence="3" id="KW-1185">Reference proteome</keyword>
<evidence type="ECO:0000256" key="1">
    <source>
        <dbReference type="SAM" id="SignalP"/>
    </source>
</evidence>
<dbReference type="EMBL" id="JAAAHY010001630">
    <property type="protein sequence ID" value="KAF9947683.1"/>
    <property type="molecule type" value="Genomic_DNA"/>
</dbReference>